<proteinExistence type="predicted"/>
<name>A0ABU6WG15_9FABA</name>
<sequence>MLNTLSLRIVFDAIACVEVFWASVRAHPCCRCLLCKRFATITCLNGNDYKDYASIVVYRMKFLEQRNASKSYERSAPYHLGEGVGDPVVVIEELGVQARNRISFLVIKKLKESLSLSDALVGGVPRQSMILLEMTFHWSRPKPVKPVPELEIHKGWVA</sequence>
<comment type="caution">
    <text evidence="2">The sequence shown here is derived from an EMBL/GenBank/DDBJ whole genome shotgun (WGS) entry which is preliminary data.</text>
</comment>
<evidence type="ECO:0000313" key="3">
    <source>
        <dbReference type="Proteomes" id="UP001341840"/>
    </source>
</evidence>
<evidence type="ECO:0000256" key="1">
    <source>
        <dbReference type="SAM" id="SignalP"/>
    </source>
</evidence>
<dbReference type="Proteomes" id="UP001341840">
    <property type="component" value="Unassembled WGS sequence"/>
</dbReference>
<organism evidence="2 3">
    <name type="scientific">Stylosanthes scabra</name>
    <dbReference type="NCBI Taxonomy" id="79078"/>
    <lineage>
        <taxon>Eukaryota</taxon>
        <taxon>Viridiplantae</taxon>
        <taxon>Streptophyta</taxon>
        <taxon>Embryophyta</taxon>
        <taxon>Tracheophyta</taxon>
        <taxon>Spermatophyta</taxon>
        <taxon>Magnoliopsida</taxon>
        <taxon>eudicotyledons</taxon>
        <taxon>Gunneridae</taxon>
        <taxon>Pentapetalae</taxon>
        <taxon>rosids</taxon>
        <taxon>fabids</taxon>
        <taxon>Fabales</taxon>
        <taxon>Fabaceae</taxon>
        <taxon>Papilionoideae</taxon>
        <taxon>50 kb inversion clade</taxon>
        <taxon>dalbergioids sensu lato</taxon>
        <taxon>Dalbergieae</taxon>
        <taxon>Pterocarpus clade</taxon>
        <taxon>Stylosanthes</taxon>
    </lineage>
</organism>
<feature type="signal peptide" evidence="1">
    <location>
        <begin position="1"/>
        <end position="26"/>
    </location>
</feature>
<protein>
    <submittedName>
        <fullName evidence="2">Uncharacterized protein</fullName>
    </submittedName>
</protein>
<dbReference type="EMBL" id="JASCZI010181608">
    <property type="protein sequence ID" value="MED6184860.1"/>
    <property type="molecule type" value="Genomic_DNA"/>
</dbReference>
<feature type="chain" id="PRO_5046197702" evidence="1">
    <location>
        <begin position="27"/>
        <end position="158"/>
    </location>
</feature>
<keyword evidence="3" id="KW-1185">Reference proteome</keyword>
<accession>A0ABU6WG15</accession>
<evidence type="ECO:0000313" key="2">
    <source>
        <dbReference type="EMBL" id="MED6184860.1"/>
    </source>
</evidence>
<reference evidence="2 3" key="1">
    <citation type="journal article" date="2023" name="Plants (Basel)">
        <title>Bridging the Gap: Combining Genomics and Transcriptomics Approaches to Understand Stylosanthes scabra, an Orphan Legume from the Brazilian Caatinga.</title>
        <authorList>
            <person name="Ferreira-Neto J.R.C."/>
            <person name="da Silva M.D."/>
            <person name="Binneck E."/>
            <person name="de Melo N.F."/>
            <person name="da Silva R.H."/>
            <person name="de Melo A.L.T.M."/>
            <person name="Pandolfi V."/>
            <person name="Bustamante F.O."/>
            <person name="Brasileiro-Vidal A.C."/>
            <person name="Benko-Iseppon A.M."/>
        </authorList>
    </citation>
    <scope>NUCLEOTIDE SEQUENCE [LARGE SCALE GENOMIC DNA]</scope>
    <source>
        <tissue evidence="2">Leaves</tissue>
    </source>
</reference>
<keyword evidence="1" id="KW-0732">Signal</keyword>
<gene>
    <name evidence="2" type="ORF">PIB30_051543</name>
</gene>